<sequence>MDLFGFLKEKKTEENIIIHPFVHTEHTFKYLYCFGIGVLTCGHMKAMTELKEPFSKMLQNIDLSENYGDRIIIDINNNFDYKINDVFRILDTKERQYTFAADLFLLSSTASWSKSYCHNVIEVYMNIFKFSKEERDFFEQFALASKKNQLEQARVIYQIFIQNGYTISYKLLQYMCYNFELKEQLGDIVLEKGESFVIDKPTVMNGNIFVRNGSKLTIDGGELKINGYIFVDGGKLEIHDAKIQVTNCSSNTLIKATNIAMITILGTTIDCNSKCGVILQDAGHLVIRDSKLKNTKLSAGIEFKGKSITLEDSTLEDCVNGGMIVIEEAIMKVSNSTFYNCEADHGGAIFFDSLYDGLINSCVFKNCRAKYIAGAVYFANKKYGQEIINCEFSQYSPENSAIENVYLERDNTFGKEERL</sequence>
<dbReference type="InterPro" id="IPR011050">
    <property type="entry name" value="Pectin_lyase_fold/virulence"/>
</dbReference>
<dbReference type="InterPro" id="IPR012334">
    <property type="entry name" value="Pectin_lyas_fold"/>
</dbReference>
<dbReference type="Pfam" id="PF13229">
    <property type="entry name" value="Beta_helix"/>
    <property type="match status" value="1"/>
</dbReference>
<dbReference type="InterPro" id="IPR039448">
    <property type="entry name" value="Beta_helix"/>
</dbReference>
<dbReference type="EMBL" id="AP024169">
    <property type="protein sequence ID" value="BCN30251.1"/>
    <property type="molecule type" value="Genomic_DNA"/>
</dbReference>
<gene>
    <name evidence="2" type="ORF">bsdtb5_15460</name>
</gene>
<proteinExistence type="predicted"/>
<dbReference type="SUPFAM" id="SSF51126">
    <property type="entry name" value="Pectin lyase-like"/>
    <property type="match status" value="1"/>
</dbReference>
<keyword evidence="3" id="KW-1185">Reference proteome</keyword>
<evidence type="ECO:0000313" key="3">
    <source>
        <dbReference type="Proteomes" id="UP000595897"/>
    </source>
</evidence>
<name>A0A7R7EJZ0_9FIRM</name>
<reference evidence="2 3" key="1">
    <citation type="submission" date="2020-11" db="EMBL/GenBank/DDBJ databases">
        <title>Draft genome sequencing of a Lachnospiraceae strain isolated from anoxic soil subjected to BSD treatment.</title>
        <authorList>
            <person name="Uek A."/>
            <person name="Tonouchi A."/>
        </authorList>
    </citation>
    <scope>NUCLEOTIDE SEQUENCE [LARGE SCALE GENOMIC DNA]</scope>
    <source>
        <strain evidence="2 3">TB5</strain>
    </source>
</reference>
<dbReference type="Gene3D" id="2.160.20.10">
    <property type="entry name" value="Single-stranded right-handed beta-helix, Pectin lyase-like"/>
    <property type="match status" value="1"/>
</dbReference>
<evidence type="ECO:0000313" key="2">
    <source>
        <dbReference type="EMBL" id="BCN30251.1"/>
    </source>
</evidence>
<dbReference type="Proteomes" id="UP000595897">
    <property type="component" value="Chromosome"/>
</dbReference>
<feature type="domain" description="Right handed beta helix" evidence="1">
    <location>
        <begin position="261"/>
        <end position="395"/>
    </location>
</feature>
<dbReference type="RefSeq" id="WP_271715485.1">
    <property type="nucleotide sequence ID" value="NZ_AP024169.1"/>
</dbReference>
<evidence type="ECO:0000259" key="1">
    <source>
        <dbReference type="Pfam" id="PF13229"/>
    </source>
</evidence>
<organism evidence="2 3">
    <name type="scientific">Anaeromicropila herbilytica</name>
    <dbReference type="NCBI Taxonomy" id="2785025"/>
    <lineage>
        <taxon>Bacteria</taxon>
        <taxon>Bacillati</taxon>
        <taxon>Bacillota</taxon>
        <taxon>Clostridia</taxon>
        <taxon>Lachnospirales</taxon>
        <taxon>Lachnospiraceae</taxon>
        <taxon>Anaeromicropila</taxon>
    </lineage>
</organism>
<dbReference type="KEGG" id="ahb:bsdtb5_15460"/>
<dbReference type="AlphaFoldDB" id="A0A7R7EJZ0"/>
<protein>
    <recommendedName>
        <fullName evidence="1">Right handed beta helix domain-containing protein</fullName>
    </recommendedName>
</protein>
<accession>A0A7R7EJZ0</accession>